<dbReference type="AlphaFoldDB" id="A0A8S1YKB2"/>
<protein>
    <recommendedName>
        <fullName evidence="5">Transmembrane protein</fullName>
    </recommendedName>
</protein>
<comment type="caution">
    <text evidence="3">The sequence shown here is derived from an EMBL/GenBank/DDBJ whole genome shotgun (WGS) entry which is preliminary data.</text>
</comment>
<feature type="transmembrane region" description="Helical" evidence="1">
    <location>
        <begin position="936"/>
        <end position="956"/>
    </location>
</feature>
<sequence>MYKQKAQFIELFLLAFLGLINSQEKGGNPITELQITNCTYFDQNIYYIPESCQNVYLTSSNFVCQKNYLILNVQEVHFKRSNITNCEITKIDSDYIEFHNINLINPNTSQYRFQSKGSISLQGNLEQQLNHTELIIESETDIIIKDALINIDQLTLISHIGQIQISNSSITSLNPKCNMNKDLELTSNLKIVSQDNVTIDSKSQIIASTIILYSNNTIVDGVIKSPFDCYTNQGVGKAPTFTIEGLVCLSGGGSSAGLGGRGSQNKSCQALEKTSKQFIKSHPYNHPNYLRSGSGGAGTISIGSGGGIILLQSLNSISINGQLLCNGVDGQFIDLQNQFGGGGGGAIQIQAKYIDGNGVIQAKGGNSDASNKVGEGGGGIVIVQGELSITSKLKIDVRSGIRQDQQAQNGTIQFFPCEDGFHLHKFQCVECPSNSISFAKRGHCFKCPGVLFGQSYIDWPFCNEKVCNEFHCDPITFISNIMSSLMNLILYLILLIFVTIGYVIRRMYRMQEIKYEKLPFDFESATRYMTIDHLLTDELLKNTNFQLIDLMYHVHRITLLGNNSPENPWKLPSHPESGIEYLMDLEEYKRFANKINKLAEWKKQEKIILLIVSILYYPLYWVILTYTKKKKYLKIIEYFHQSNIMKLMDDQFIKIKISKSADYTLLYFDIFNYKISDLKYFFLACPYYILVSGEGNFLKPFYLCESNPFLSCLYFSINRNKEIHEDRNKILDNLVTHKKRMENSQKLNNFIIKFNRYARAIDVDSNDFTQNVQQLIVFCNNQNVKFFSDFLITINIIIIIDDEFTILENYESQEFIKFIEGAKNKNLRLGLFIYDSESNPEEIEDVLDNQRISLEQSNQFQVFEEDKESFDNLQNLEDLKNQYIERMQDSVQSSQEIQQEQSKKSLNRKSKMQIFGKIRYLFLSHQVPTVGQKTKIYVQLLLSIMDAIFLPLLIQQGLQAEDLYLEQILLISFPYPLSILISPILGCVWMTTQSYGIAKAHSIFNTLSIFNLIVHIIVMTRKMIPLAFIILFINLILKILLMINIKRILSLNIKLNKLNQIKHIIQ</sequence>
<accession>A0A8S1YKB2</accession>
<keyword evidence="1" id="KW-0472">Membrane</keyword>
<name>A0A8S1YKB2_PAROT</name>
<reference evidence="3" key="1">
    <citation type="submission" date="2021-01" db="EMBL/GenBank/DDBJ databases">
        <authorList>
            <consortium name="Genoscope - CEA"/>
            <person name="William W."/>
        </authorList>
    </citation>
    <scope>NUCLEOTIDE SEQUENCE</scope>
</reference>
<feature type="transmembrane region" description="Helical" evidence="1">
    <location>
        <begin position="968"/>
        <end position="990"/>
    </location>
</feature>
<feature type="transmembrane region" description="Helical" evidence="1">
    <location>
        <begin position="680"/>
        <end position="698"/>
    </location>
</feature>
<keyword evidence="1" id="KW-0812">Transmembrane</keyword>
<keyword evidence="2" id="KW-0732">Signal</keyword>
<evidence type="ECO:0008006" key="5">
    <source>
        <dbReference type="Google" id="ProtNLM"/>
    </source>
</evidence>
<dbReference type="OMA" id="CQALEKT"/>
<evidence type="ECO:0000313" key="4">
    <source>
        <dbReference type="Proteomes" id="UP000683925"/>
    </source>
</evidence>
<dbReference type="PANTHER" id="PTHR31513:SF2">
    <property type="entry name" value="MRAZ"/>
    <property type="match status" value="1"/>
</dbReference>
<dbReference type="PANTHER" id="PTHR31513">
    <property type="entry name" value="EPHRIN TYPE-B RECEPTOR"/>
    <property type="match status" value="1"/>
</dbReference>
<evidence type="ECO:0000256" key="2">
    <source>
        <dbReference type="SAM" id="SignalP"/>
    </source>
</evidence>
<feature type="chain" id="PRO_5035745482" description="Transmembrane protein" evidence="2">
    <location>
        <begin position="23"/>
        <end position="1066"/>
    </location>
</feature>
<proteinExistence type="predicted"/>
<feature type="transmembrane region" description="Helical" evidence="1">
    <location>
        <begin position="607"/>
        <end position="624"/>
    </location>
</feature>
<dbReference type="Proteomes" id="UP000683925">
    <property type="component" value="Unassembled WGS sequence"/>
</dbReference>
<feature type="transmembrane region" description="Helical" evidence="1">
    <location>
        <begin position="1002"/>
        <end position="1020"/>
    </location>
</feature>
<dbReference type="OrthoDB" id="304094at2759"/>
<organism evidence="3 4">
    <name type="scientific">Paramecium octaurelia</name>
    <dbReference type="NCBI Taxonomy" id="43137"/>
    <lineage>
        <taxon>Eukaryota</taxon>
        <taxon>Sar</taxon>
        <taxon>Alveolata</taxon>
        <taxon>Ciliophora</taxon>
        <taxon>Intramacronucleata</taxon>
        <taxon>Oligohymenophorea</taxon>
        <taxon>Peniculida</taxon>
        <taxon>Parameciidae</taxon>
        <taxon>Paramecium</taxon>
    </lineage>
</organism>
<dbReference type="EMBL" id="CAJJDP010000158">
    <property type="protein sequence ID" value="CAD8211992.1"/>
    <property type="molecule type" value="Genomic_DNA"/>
</dbReference>
<evidence type="ECO:0000313" key="3">
    <source>
        <dbReference type="EMBL" id="CAD8211992.1"/>
    </source>
</evidence>
<gene>
    <name evidence="3" type="ORF">POCTA_138.1.T1560057</name>
</gene>
<feature type="transmembrane region" description="Helical" evidence="1">
    <location>
        <begin position="485"/>
        <end position="504"/>
    </location>
</feature>
<keyword evidence="1" id="KW-1133">Transmembrane helix</keyword>
<evidence type="ECO:0000256" key="1">
    <source>
        <dbReference type="SAM" id="Phobius"/>
    </source>
</evidence>
<feature type="signal peptide" evidence="2">
    <location>
        <begin position="1"/>
        <end position="22"/>
    </location>
</feature>
<feature type="transmembrane region" description="Helical" evidence="1">
    <location>
        <begin position="1026"/>
        <end position="1045"/>
    </location>
</feature>
<keyword evidence="4" id="KW-1185">Reference proteome</keyword>